<dbReference type="EMBL" id="JYDR01002629">
    <property type="protein sequence ID" value="KRY62137.1"/>
    <property type="molecule type" value="Genomic_DNA"/>
</dbReference>
<evidence type="ECO:0000313" key="2">
    <source>
        <dbReference type="Proteomes" id="UP000054632"/>
    </source>
</evidence>
<name>A0A0V1DKK9_TRIPS</name>
<comment type="caution">
    <text evidence="1">The sequence shown here is derived from an EMBL/GenBank/DDBJ whole genome shotgun (WGS) entry which is preliminary data.</text>
</comment>
<protein>
    <submittedName>
        <fullName evidence="1">Uncharacterized protein</fullName>
    </submittedName>
</protein>
<sequence>MKRSLSLFTALSNHRSSLSIVENCNNEEKKK</sequence>
<proteinExistence type="predicted"/>
<reference evidence="1 2" key="1">
    <citation type="submission" date="2015-01" db="EMBL/GenBank/DDBJ databases">
        <title>Evolution of Trichinella species and genotypes.</title>
        <authorList>
            <person name="Korhonen P.K."/>
            <person name="Edoardo P."/>
            <person name="Giuseppe L.R."/>
            <person name="Gasser R.B."/>
        </authorList>
    </citation>
    <scope>NUCLEOTIDE SEQUENCE [LARGE SCALE GENOMIC DNA]</scope>
    <source>
        <strain evidence="1">ISS13</strain>
    </source>
</reference>
<organism evidence="1 2">
    <name type="scientific">Trichinella pseudospiralis</name>
    <name type="common">Parasitic roundworm</name>
    <dbReference type="NCBI Taxonomy" id="6337"/>
    <lineage>
        <taxon>Eukaryota</taxon>
        <taxon>Metazoa</taxon>
        <taxon>Ecdysozoa</taxon>
        <taxon>Nematoda</taxon>
        <taxon>Enoplea</taxon>
        <taxon>Dorylaimia</taxon>
        <taxon>Trichinellida</taxon>
        <taxon>Trichinellidae</taxon>
        <taxon>Trichinella</taxon>
    </lineage>
</organism>
<evidence type="ECO:0000313" key="1">
    <source>
        <dbReference type="EMBL" id="KRY62137.1"/>
    </source>
</evidence>
<dbReference type="Proteomes" id="UP000054632">
    <property type="component" value="Unassembled WGS sequence"/>
</dbReference>
<gene>
    <name evidence="1" type="ORF">T4A_3252</name>
</gene>
<dbReference type="AlphaFoldDB" id="A0A0V1DKK9"/>
<accession>A0A0V1DKK9</accession>